<evidence type="ECO:0000256" key="5">
    <source>
        <dbReference type="ARBA" id="ARBA00022692"/>
    </source>
</evidence>
<comment type="catalytic activity">
    <reaction evidence="9">
        <text>3',3'-c-di-GMP + H2O = 5'-phosphoguanylyl(3'-&gt;5')guanosine + H(+)</text>
        <dbReference type="Rhea" id="RHEA:24902"/>
        <dbReference type="ChEBI" id="CHEBI:15377"/>
        <dbReference type="ChEBI" id="CHEBI:15378"/>
        <dbReference type="ChEBI" id="CHEBI:58754"/>
        <dbReference type="ChEBI" id="CHEBI:58805"/>
        <dbReference type="EC" id="3.1.4.52"/>
    </reaction>
</comment>
<evidence type="ECO:0000256" key="8">
    <source>
        <dbReference type="ARBA" id="ARBA00023136"/>
    </source>
</evidence>
<dbReference type="EC" id="3.1.4.52" evidence="2"/>
<evidence type="ECO:0000256" key="4">
    <source>
        <dbReference type="ARBA" id="ARBA00022636"/>
    </source>
</evidence>
<dbReference type="InterPro" id="IPR001633">
    <property type="entry name" value="EAL_dom"/>
</dbReference>
<keyword evidence="7 10" id="KW-1133">Transmembrane helix</keyword>
<dbReference type="OrthoDB" id="675397at2"/>
<keyword evidence="13" id="KW-1185">Reference proteome</keyword>
<name>A0A0X4EJQ8_9ENTR</name>
<organism evidence="12 13">
    <name type="scientific">Enterobacter genomosp. O</name>
    <dbReference type="NCBI Taxonomy" id="2364150"/>
    <lineage>
        <taxon>Bacteria</taxon>
        <taxon>Pseudomonadati</taxon>
        <taxon>Pseudomonadota</taxon>
        <taxon>Gammaproteobacteria</taxon>
        <taxon>Enterobacterales</taxon>
        <taxon>Enterobacteriaceae</taxon>
        <taxon>Enterobacter</taxon>
        <taxon>Enterobacter cloacae complex</taxon>
        <taxon>Enterobacter cloacae complex clade O</taxon>
    </lineage>
</organism>
<dbReference type="EMBL" id="LRCR01000030">
    <property type="protein sequence ID" value="KUQ81966.1"/>
    <property type="molecule type" value="Genomic_DNA"/>
</dbReference>
<evidence type="ECO:0000256" key="6">
    <source>
        <dbReference type="ARBA" id="ARBA00022801"/>
    </source>
</evidence>
<dbReference type="SMART" id="SM00052">
    <property type="entry name" value="EAL"/>
    <property type="match status" value="1"/>
</dbReference>
<accession>A0A0X4EJQ8</accession>
<dbReference type="Pfam" id="PF00563">
    <property type="entry name" value="EAL"/>
    <property type="match status" value="1"/>
</dbReference>
<keyword evidence="4" id="KW-0973">c-di-GMP</keyword>
<evidence type="ECO:0000256" key="3">
    <source>
        <dbReference type="ARBA" id="ARBA00022475"/>
    </source>
</evidence>
<dbReference type="InterPro" id="IPR050706">
    <property type="entry name" value="Cyclic-di-GMP_PDE-like"/>
</dbReference>
<comment type="subcellular location">
    <subcellularLocation>
        <location evidence="1">Cell membrane</location>
        <topology evidence="1">Multi-pass membrane protein</topology>
    </subcellularLocation>
</comment>
<dbReference type="Pfam" id="PF12792">
    <property type="entry name" value="CSS-motif"/>
    <property type="match status" value="1"/>
</dbReference>
<evidence type="ECO:0000313" key="13">
    <source>
        <dbReference type="Proteomes" id="UP000064715"/>
    </source>
</evidence>
<evidence type="ECO:0000259" key="11">
    <source>
        <dbReference type="PROSITE" id="PS50883"/>
    </source>
</evidence>
<dbReference type="PROSITE" id="PS50883">
    <property type="entry name" value="EAL"/>
    <property type="match status" value="1"/>
</dbReference>
<keyword evidence="6" id="KW-0378">Hydrolase</keyword>
<evidence type="ECO:0000313" key="12">
    <source>
        <dbReference type="EMBL" id="KUQ81966.1"/>
    </source>
</evidence>
<keyword evidence="5 10" id="KW-0812">Transmembrane</keyword>
<proteinExistence type="predicted"/>
<dbReference type="GO" id="GO:0005886">
    <property type="term" value="C:plasma membrane"/>
    <property type="evidence" value="ECO:0007669"/>
    <property type="project" value="UniProtKB-SubCell"/>
</dbReference>
<dbReference type="InterPro" id="IPR024744">
    <property type="entry name" value="CSS-motif_dom"/>
</dbReference>
<keyword evidence="8 10" id="KW-0472">Membrane</keyword>
<feature type="transmembrane region" description="Helical" evidence="10">
    <location>
        <begin position="224"/>
        <end position="242"/>
    </location>
</feature>
<dbReference type="PANTHER" id="PTHR33121">
    <property type="entry name" value="CYCLIC DI-GMP PHOSPHODIESTERASE PDEF"/>
    <property type="match status" value="1"/>
</dbReference>
<reference evidence="13" key="1">
    <citation type="submission" date="2016-01" db="EMBL/GenBank/DDBJ databases">
        <title>WGS of SAMN04407783.</title>
        <authorList>
            <person name="Adams M."/>
            <person name="Sutton G."/>
            <person name="Nelson K."/>
            <person name="Thaden J."/>
            <person name="Fowler V."/>
            <person name="Mccorrison J."/>
            <person name="Sanka R."/>
            <person name="Brinkac L."/>
            <person name="Nierman W."/>
        </authorList>
    </citation>
    <scope>NUCLEOTIDE SEQUENCE [LARGE SCALE GENOMIC DNA]</scope>
    <source>
        <strain evidence="13">GN04363</strain>
    </source>
</reference>
<dbReference type="FunFam" id="3.20.20.450:FF:000001">
    <property type="entry name" value="Cyclic di-GMP phosphodiesterase yahA"/>
    <property type="match status" value="1"/>
</dbReference>
<dbReference type="SUPFAM" id="SSF141868">
    <property type="entry name" value="EAL domain-like"/>
    <property type="match status" value="1"/>
</dbReference>
<feature type="domain" description="EAL" evidence="11">
    <location>
        <begin position="249"/>
        <end position="503"/>
    </location>
</feature>
<sequence>MRNAILPIAVAVAMFILGVFILNTQVWYTTRADGLAGARYVSNNMTVILNEARLANRTAMGIAEKGCGPEEQYQLGTLAALLPHLRTIIIVRRGAVWCSSLPGNRVLLVNINALPNSQLLLVPSSSTVDGLPVLLVQTKYADSRIIVTVSDSHIRDALDIPLKGLGYALRVGNNVIGMSGDVTKVNETQHLSAHVRDSEYPFSIDYNYVAFFSMQNLQNMISQAGGILLFLLLMSCLAAYILNKYLTKTTLPEEALGRAISKGDIVPFYQPIVNGKDGTLRGVEVLARWKNPNGGYISPASFIPLAEKSGLIVPLTQSLMAQVVSNLNAVASKIPEGFHVGINYNPSHIAAPTFVEECLKYKNCFSRHDLKLVIEVTEREPLNIDEKLAQTLNELHANGFSIALDDFGTGYSGLSYLQDLNIDYIKIDQTFVSRVNEHEDSTLILDSVLDLARKLSISIVAEGVETQEQLDYLIRNNILFMQGYYFFKPVPFSELIMILLSKPKVRVKVE</sequence>
<feature type="transmembrane region" description="Helical" evidence="10">
    <location>
        <begin position="6"/>
        <end position="28"/>
    </location>
</feature>
<evidence type="ECO:0000256" key="10">
    <source>
        <dbReference type="SAM" id="Phobius"/>
    </source>
</evidence>
<protein>
    <recommendedName>
        <fullName evidence="2">cyclic-guanylate-specific phosphodiesterase</fullName>
        <ecNumber evidence="2">3.1.4.52</ecNumber>
    </recommendedName>
</protein>
<evidence type="ECO:0000256" key="1">
    <source>
        <dbReference type="ARBA" id="ARBA00004651"/>
    </source>
</evidence>
<dbReference type="PANTHER" id="PTHR33121:SF81">
    <property type="entry name" value="CYCLIC DI-GMP PHOSPHODIESTERASE PDEB-RELATED"/>
    <property type="match status" value="1"/>
</dbReference>
<dbReference type="Gene3D" id="3.20.20.450">
    <property type="entry name" value="EAL domain"/>
    <property type="match status" value="1"/>
</dbReference>
<evidence type="ECO:0000256" key="2">
    <source>
        <dbReference type="ARBA" id="ARBA00012282"/>
    </source>
</evidence>
<keyword evidence="3" id="KW-1003">Cell membrane</keyword>
<evidence type="ECO:0000256" key="9">
    <source>
        <dbReference type="ARBA" id="ARBA00034290"/>
    </source>
</evidence>
<dbReference type="InterPro" id="IPR035919">
    <property type="entry name" value="EAL_sf"/>
</dbReference>
<dbReference type="AlphaFoldDB" id="A0A0X4EJQ8"/>
<gene>
    <name evidence="12" type="ORF">AWI28_20470</name>
</gene>
<dbReference type="RefSeq" id="WP_048991857.1">
    <property type="nucleotide sequence ID" value="NZ_LRCR01000030.1"/>
</dbReference>
<dbReference type="CDD" id="cd01948">
    <property type="entry name" value="EAL"/>
    <property type="match status" value="1"/>
</dbReference>
<dbReference type="GO" id="GO:0071111">
    <property type="term" value="F:cyclic-guanylate-specific phosphodiesterase activity"/>
    <property type="evidence" value="ECO:0007669"/>
    <property type="project" value="UniProtKB-EC"/>
</dbReference>
<dbReference type="Proteomes" id="UP000064715">
    <property type="component" value="Unassembled WGS sequence"/>
</dbReference>
<comment type="caution">
    <text evidence="12">The sequence shown here is derived from an EMBL/GenBank/DDBJ whole genome shotgun (WGS) entry which is preliminary data.</text>
</comment>
<evidence type="ECO:0000256" key="7">
    <source>
        <dbReference type="ARBA" id="ARBA00022989"/>
    </source>
</evidence>